<keyword evidence="5" id="KW-0822">Tryptophan biosynthesis</keyword>
<dbReference type="EMBL" id="RBNJ01025982">
    <property type="protein sequence ID" value="RUS15174.1"/>
    <property type="molecule type" value="Genomic_DNA"/>
</dbReference>
<evidence type="ECO:0000313" key="11">
    <source>
        <dbReference type="Proteomes" id="UP000274822"/>
    </source>
</evidence>
<comment type="similarity">
    <text evidence="9">Belongs to the TrpA family.</text>
</comment>
<comment type="catalytic activity">
    <reaction evidence="8">
        <text>(1S,2R)-1-C-(indol-3-yl)glycerol 3-phosphate + L-serine = D-glyceraldehyde 3-phosphate + L-tryptophan + H2O</text>
        <dbReference type="Rhea" id="RHEA:10532"/>
        <dbReference type="ChEBI" id="CHEBI:15377"/>
        <dbReference type="ChEBI" id="CHEBI:33384"/>
        <dbReference type="ChEBI" id="CHEBI:57912"/>
        <dbReference type="ChEBI" id="CHEBI:58866"/>
        <dbReference type="ChEBI" id="CHEBI:59776"/>
        <dbReference type="EC" id="4.2.1.20"/>
    </reaction>
</comment>
<evidence type="ECO:0000256" key="2">
    <source>
        <dbReference type="ARBA" id="ARBA00011270"/>
    </source>
</evidence>
<evidence type="ECO:0000256" key="7">
    <source>
        <dbReference type="ARBA" id="ARBA00023239"/>
    </source>
</evidence>
<evidence type="ECO:0000256" key="6">
    <source>
        <dbReference type="ARBA" id="ARBA00023141"/>
    </source>
</evidence>
<accession>A0A433PCB7</accession>
<dbReference type="PANTHER" id="PTHR43406">
    <property type="entry name" value="TRYPTOPHAN SYNTHASE, ALPHA CHAIN"/>
    <property type="match status" value="1"/>
</dbReference>
<protein>
    <recommendedName>
        <fullName evidence="3">tryptophan synthase</fullName>
        <ecNumber evidence="3">4.2.1.20</ecNumber>
    </recommendedName>
</protein>
<dbReference type="CDD" id="cd04724">
    <property type="entry name" value="Tryptophan_synthase_alpha"/>
    <property type="match status" value="1"/>
</dbReference>
<dbReference type="EC" id="4.2.1.20" evidence="3"/>
<evidence type="ECO:0000313" key="10">
    <source>
        <dbReference type="EMBL" id="RUS15174.1"/>
    </source>
</evidence>
<comment type="subunit">
    <text evidence="2">Tetramer of two alpha and two beta chains.</text>
</comment>
<keyword evidence="7" id="KW-0456">Lyase</keyword>
<feature type="non-terminal residue" evidence="10">
    <location>
        <position position="244"/>
    </location>
</feature>
<evidence type="ECO:0000256" key="5">
    <source>
        <dbReference type="ARBA" id="ARBA00022822"/>
    </source>
</evidence>
<organism evidence="10 11">
    <name type="scientific">Jimgerdemannia flammicorona</name>
    <dbReference type="NCBI Taxonomy" id="994334"/>
    <lineage>
        <taxon>Eukaryota</taxon>
        <taxon>Fungi</taxon>
        <taxon>Fungi incertae sedis</taxon>
        <taxon>Mucoromycota</taxon>
        <taxon>Mucoromycotina</taxon>
        <taxon>Endogonomycetes</taxon>
        <taxon>Endogonales</taxon>
        <taxon>Endogonaceae</taxon>
        <taxon>Jimgerdemannia</taxon>
    </lineage>
</organism>
<dbReference type="GO" id="GO:0005829">
    <property type="term" value="C:cytosol"/>
    <property type="evidence" value="ECO:0007669"/>
    <property type="project" value="TreeGrafter"/>
</dbReference>
<dbReference type="Pfam" id="PF00290">
    <property type="entry name" value="Trp_syntA"/>
    <property type="match status" value="2"/>
</dbReference>
<dbReference type="SUPFAM" id="SSF51366">
    <property type="entry name" value="Ribulose-phoshate binding barrel"/>
    <property type="match status" value="1"/>
</dbReference>
<evidence type="ECO:0000256" key="4">
    <source>
        <dbReference type="ARBA" id="ARBA00022605"/>
    </source>
</evidence>
<dbReference type="InterPro" id="IPR013785">
    <property type="entry name" value="Aldolase_TIM"/>
</dbReference>
<evidence type="ECO:0000256" key="3">
    <source>
        <dbReference type="ARBA" id="ARBA00012043"/>
    </source>
</evidence>
<dbReference type="Proteomes" id="UP000274822">
    <property type="component" value="Unassembled WGS sequence"/>
</dbReference>
<dbReference type="GO" id="GO:0004834">
    <property type="term" value="F:tryptophan synthase activity"/>
    <property type="evidence" value="ECO:0007669"/>
    <property type="project" value="UniProtKB-EC"/>
</dbReference>
<dbReference type="NCBIfam" id="TIGR00262">
    <property type="entry name" value="trpA"/>
    <property type="match status" value="1"/>
</dbReference>
<sequence>RPVFVAFVTAGFPDPDETVDILLGLERGGADIIELAFRFMRAILHVLILFPSNSGVPFTDPLADGPTIQEANTIALGYNIDIPRCLDTVREARQRGLKVPVVFMGYYNPVLSYGEEKIVVDCKAVGVDVIILALEEVCASARHYILLSYIPLIAPSTTSKRIKHLASIADSFIYVVSKMGVTGSSDTVNSELPQLVARIREHTSLPLAVGFGVSTREHFKTVAKHANGVVIGSRIVTVLKQAGA</sequence>
<dbReference type="AlphaFoldDB" id="A0A433PCB7"/>
<feature type="non-terminal residue" evidence="10">
    <location>
        <position position="1"/>
    </location>
</feature>
<dbReference type="Gene3D" id="3.20.20.70">
    <property type="entry name" value="Aldolase class I"/>
    <property type="match status" value="2"/>
</dbReference>
<reference evidence="10 11" key="1">
    <citation type="journal article" date="2018" name="New Phytol.">
        <title>Phylogenomics of Endogonaceae and evolution of mycorrhizas within Mucoromycota.</title>
        <authorList>
            <person name="Chang Y."/>
            <person name="Desiro A."/>
            <person name="Na H."/>
            <person name="Sandor L."/>
            <person name="Lipzen A."/>
            <person name="Clum A."/>
            <person name="Barry K."/>
            <person name="Grigoriev I.V."/>
            <person name="Martin F.M."/>
            <person name="Stajich J.E."/>
            <person name="Smith M.E."/>
            <person name="Bonito G."/>
            <person name="Spatafora J.W."/>
        </authorList>
    </citation>
    <scope>NUCLEOTIDE SEQUENCE [LARGE SCALE GENOMIC DNA]</scope>
    <source>
        <strain evidence="10 11">AD002</strain>
    </source>
</reference>
<comment type="pathway">
    <text evidence="1">Amino-acid biosynthesis; L-tryptophan biosynthesis; L-tryptophan from chorismate: step 5/5.</text>
</comment>
<evidence type="ECO:0000256" key="1">
    <source>
        <dbReference type="ARBA" id="ARBA00004733"/>
    </source>
</evidence>
<gene>
    <name evidence="10" type="ORF">BC938DRAFT_477056</name>
</gene>
<dbReference type="PANTHER" id="PTHR43406:SF1">
    <property type="entry name" value="TRYPTOPHAN SYNTHASE ALPHA CHAIN, CHLOROPLASTIC"/>
    <property type="match status" value="1"/>
</dbReference>
<keyword evidence="6" id="KW-0057">Aromatic amino acid biosynthesis</keyword>
<comment type="caution">
    <text evidence="10">The sequence shown here is derived from an EMBL/GenBank/DDBJ whole genome shotgun (WGS) entry which is preliminary data.</text>
</comment>
<keyword evidence="4" id="KW-0028">Amino-acid biosynthesis</keyword>
<dbReference type="UniPathway" id="UPA00035">
    <property type="reaction ID" value="UER00044"/>
</dbReference>
<evidence type="ECO:0000256" key="8">
    <source>
        <dbReference type="ARBA" id="ARBA00049047"/>
    </source>
</evidence>
<keyword evidence="11" id="KW-1185">Reference proteome</keyword>
<proteinExistence type="inferred from homology"/>
<dbReference type="InterPro" id="IPR011060">
    <property type="entry name" value="RibuloseP-bd_barrel"/>
</dbReference>
<name>A0A433PCB7_9FUNG</name>
<dbReference type="InterPro" id="IPR002028">
    <property type="entry name" value="Trp_synthase_suA"/>
</dbReference>
<evidence type="ECO:0000256" key="9">
    <source>
        <dbReference type="RuleBase" id="RU003662"/>
    </source>
</evidence>